<feature type="transmembrane region" description="Helical" evidence="1">
    <location>
        <begin position="149"/>
        <end position="167"/>
    </location>
</feature>
<evidence type="ECO:0000313" key="3">
    <source>
        <dbReference type="Proteomes" id="UP000243205"/>
    </source>
</evidence>
<evidence type="ECO:0000256" key="1">
    <source>
        <dbReference type="SAM" id="Phobius"/>
    </source>
</evidence>
<evidence type="ECO:0008006" key="4">
    <source>
        <dbReference type="Google" id="ProtNLM"/>
    </source>
</evidence>
<accession>A0A1G7E1N8</accession>
<dbReference type="EMBL" id="FNAQ01000017">
    <property type="protein sequence ID" value="SDE57613.1"/>
    <property type="molecule type" value="Genomic_DNA"/>
</dbReference>
<dbReference type="AlphaFoldDB" id="A0A1G7E1N8"/>
<keyword evidence="1" id="KW-0472">Membrane</keyword>
<dbReference type="STRING" id="57664.SAMN05661003_11715"/>
<name>A0A1G7E1N8_9BACT</name>
<sequence>MTFRIRHAFLIPLGLLCLEVLALLASCLWFDEPLAKSLILGFMILPVLVLFAESLLRQARFDDETIEVRKLLRRKRLRFADITAVESILIKKRAFITLCAGDDDYLILSNAYADFPRLVRLLLARVPASSISAEATALAADPPSKSSDIVSCWLAALLLGFILYAQLKSHLGAALPL</sequence>
<protein>
    <recommendedName>
        <fullName evidence="4">PH domain-containing protein</fullName>
    </recommendedName>
</protein>
<proteinExistence type="predicted"/>
<evidence type="ECO:0000313" key="2">
    <source>
        <dbReference type="EMBL" id="SDE57613.1"/>
    </source>
</evidence>
<keyword evidence="1" id="KW-1133">Transmembrane helix</keyword>
<gene>
    <name evidence="2" type="ORF">SAMN05661003_11715</name>
</gene>
<organism evidence="2 3">
    <name type="scientific">Desulfuromonas thiophila</name>
    <dbReference type="NCBI Taxonomy" id="57664"/>
    <lineage>
        <taxon>Bacteria</taxon>
        <taxon>Pseudomonadati</taxon>
        <taxon>Thermodesulfobacteriota</taxon>
        <taxon>Desulfuromonadia</taxon>
        <taxon>Desulfuromonadales</taxon>
        <taxon>Desulfuromonadaceae</taxon>
        <taxon>Desulfuromonas</taxon>
    </lineage>
</organism>
<dbReference type="Proteomes" id="UP000243205">
    <property type="component" value="Unassembled WGS sequence"/>
</dbReference>
<dbReference type="OrthoDB" id="5405752at2"/>
<keyword evidence="1" id="KW-0812">Transmembrane</keyword>
<dbReference type="RefSeq" id="WP_092079969.1">
    <property type="nucleotide sequence ID" value="NZ_FNAQ01000017.1"/>
</dbReference>
<reference evidence="3" key="1">
    <citation type="submission" date="2016-10" db="EMBL/GenBank/DDBJ databases">
        <authorList>
            <person name="Varghese N."/>
            <person name="Submissions S."/>
        </authorList>
    </citation>
    <scope>NUCLEOTIDE SEQUENCE [LARGE SCALE GENOMIC DNA]</scope>
    <source>
        <strain evidence="3">DSM 8987</strain>
    </source>
</reference>
<keyword evidence="3" id="KW-1185">Reference proteome</keyword>
<feature type="transmembrane region" description="Helical" evidence="1">
    <location>
        <begin position="38"/>
        <end position="56"/>
    </location>
</feature>